<proteinExistence type="predicted"/>
<gene>
    <name evidence="1" type="ORF">BpHYR1_006512</name>
</gene>
<reference evidence="1 2" key="1">
    <citation type="journal article" date="2018" name="Sci. Rep.">
        <title>Genomic signatures of local adaptation to the degree of environmental predictability in rotifers.</title>
        <authorList>
            <person name="Franch-Gras L."/>
            <person name="Hahn C."/>
            <person name="Garcia-Roger E.M."/>
            <person name="Carmona M.J."/>
            <person name="Serra M."/>
            <person name="Gomez A."/>
        </authorList>
    </citation>
    <scope>NUCLEOTIDE SEQUENCE [LARGE SCALE GENOMIC DNA]</scope>
    <source>
        <strain evidence="1">HYR1</strain>
    </source>
</reference>
<dbReference type="OrthoDB" id="1607513at2759"/>
<comment type="caution">
    <text evidence="1">The sequence shown here is derived from an EMBL/GenBank/DDBJ whole genome shotgun (WGS) entry which is preliminary data.</text>
</comment>
<dbReference type="Proteomes" id="UP000276133">
    <property type="component" value="Unassembled WGS sequence"/>
</dbReference>
<evidence type="ECO:0000313" key="1">
    <source>
        <dbReference type="EMBL" id="RNA19741.1"/>
    </source>
</evidence>
<dbReference type="EMBL" id="REGN01003985">
    <property type="protein sequence ID" value="RNA19741.1"/>
    <property type="molecule type" value="Genomic_DNA"/>
</dbReference>
<accession>A0A3M7R8J2</accession>
<evidence type="ECO:0000313" key="2">
    <source>
        <dbReference type="Proteomes" id="UP000276133"/>
    </source>
</evidence>
<organism evidence="1 2">
    <name type="scientific">Brachionus plicatilis</name>
    <name type="common">Marine rotifer</name>
    <name type="synonym">Brachionus muelleri</name>
    <dbReference type="NCBI Taxonomy" id="10195"/>
    <lineage>
        <taxon>Eukaryota</taxon>
        <taxon>Metazoa</taxon>
        <taxon>Spiralia</taxon>
        <taxon>Gnathifera</taxon>
        <taxon>Rotifera</taxon>
        <taxon>Eurotatoria</taxon>
        <taxon>Monogononta</taxon>
        <taxon>Pseudotrocha</taxon>
        <taxon>Ploima</taxon>
        <taxon>Brachionidae</taxon>
        <taxon>Brachionus</taxon>
    </lineage>
</organism>
<dbReference type="AlphaFoldDB" id="A0A3M7R8J2"/>
<protein>
    <recommendedName>
        <fullName evidence="3">HAT C-terminal dimerisation domain-containing protein</fullName>
    </recommendedName>
</protein>
<sequence>MKSSFLVGIKKYKSYVLQWKLDFGLFLLFEQSLTPLVQKECQWRFLKLYIIEFTYNRITYNRISTELFCKTPLSVPAESLFSVAGFIQNEERNRLNPHNLEKLTNSSLNLITIEKNQKKISII</sequence>
<name>A0A3M7R8J2_BRAPC</name>
<keyword evidence="2" id="KW-1185">Reference proteome</keyword>
<evidence type="ECO:0008006" key="3">
    <source>
        <dbReference type="Google" id="ProtNLM"/>
    </source>
</evidence>